<proteinExistence type="predicted"/>
<sequence length="369" mass="39880">MWLNLQGHAGASGENPGQARADAPVSRGRAIANAGRCVWGPGSGEEPELEACPNAPALEPTVSLEIVARQDQPPAGAALTVEDGESDSASEEVPAGQLGRTAGASCWPDSGRGGAWLGCSGAAWRGEYMVAALMHAFPGFGSGGGRRLPRTLRCLKGWRNLCPKCSRRPLSWAVWAALALELLRSGQGWAGFGVLLMVDAYLGPSELLSLRRGSLVPPAHGGFRDWSLRLFPQEEAKRRKVGGADDTAVMISERTRWADPVLAHLASGPASERPFPWGYQQFGRLVQGAGERLGIEAVPCQARHSGISLDRAFHLRTQEEAMKRGRWSSFRSVVRYEKTGHLNDAWRKLNPDVQARALVCEEWLVDVHL</sequence>
<feature type="non-terminal residue" evidence="2">
    <location>
        <position position="369"/>
    </location>
</feature>
<organism evidence="2 3">
    <name type="scientific">Prorocentrum cordatum</name>
    <dbReference type="NCBI Taxonomy" id="2364126"/>
    <lineage>
        <taxon>Eukaryota</taxon>
        <taxon>Sar</taxon>
        <taxon>Alveolata</taxon>
        <taxon>Dinophyceae</taxon>
        <taxon>Prorocentrales</taxon>
        <taxon>Prorocentraceae</taxon>
        <taxon>Prorocentrum</taxon>
    </lineage>
</organism>
<feature type="region of interest" description="Disordered" evidence="1">
    <location>
        <begin position="78"/>
        <end position="101"/>
    </location>
</feature>
<reference evidence="2" key="1">
    <citation type="submission" date="2023-10" db="EMBL/GenBank/DDBJ databases">
        <authorList>
            <person name="Chen Y."/>
            <person name="Shah S."/>
            <person name="Dougan E. K."/>
            <person name="Thang M."/>
            <person name="Chan C."/>
        </authorList>
    </citation>
    <scope>NUCLEOTIDE SEQUENCE [LARGE SCALE GENOMIC DNA]</scope>
</reference>
<name>A0ABN9T808_9DINO</name>
<evidence type="ECO:0000313" key="2">
    <source>
        <dbReference type="EMBL" id="CAK0841015.1"/>
    </source>
</evidence>
<dbReference type="EMBL" id="CAUYUJ010014420">
    <property type="protein sequence ID" value="CAK0841015.1"/>
    <property type="molecule type" value="Genomic_DNA"/>
</dbReference>
<protein>
    <submittedName>
        <fullName evidence="2">Uncharacterized protein</fullName>
    </submittedName>
</protein>
<dbReference type="Proteomes" id="UP001189429">
    <property type="component" value="Unassembled WGS sequence"/>
</dbReference>
<evidence type="ECO:0000256" key="1">
    <source>
        <dbReference type="SAM" id="MobiDB-lite"/>
    </source>
</evidence>
<feature type="region of interest" description="Disordered" evidence="1">
    <location>
        <begin position="1"/>
        <end position="26"/>
    </location>
</feature>
<gene>
    <name evidence="2" type="ORF">PCOR1329_LOCUS36317</name>
</gene>
<accession>A0ABN9T808</accession>
<comment type="caution">
    <text evidence="2">The sequence shown here is derived from an EMBL/GenBank/DDBJ whole genome shotgun (WGS) entry which is preliminary data.</text>
</comment>
<evidence type="ECO:0000313" key="3">
    <source>
        <dbReference type="Proteomes" id="UP001189429"/>
    </source>
</evidence>
<keyword evidence="3" id="KW-1185">Reference proteome</keyword>